<dbReference type="EC" id="1.18.1.6" evidence="8"/>
<keyword evidence="3 8" id="KW-0285">Flavoprotein</keyword>
<evidence type="ECO:0000256" key="1">
    <source>
        <dbReference type="ARBA" id="ARBA00001974"/>
    </source>
</evidence>
<evidence type="ECO:0000313" key="13">
    <source>
        <dbReference type="Proteomes" id="UP001370490"/>
    </source>
</evidence>
<dbReference type="InterPro" id="IPR021163">
    <property type="entry name" value="Ferredox_Rdtase_adrenod"/>
</dbReference>
<gene>
    <name evidence="12" type="ORF">RJ641_026051</name>
</gene>
<dbReference type="PIRSF" id="PIRSF000362">
    <property type="entry name" value="FNR"/>
    <property type="match status" value="1"/>
</dbReference>
<proteinExistence type="inferred from homology"/>
<dbReference type="InterPro" id="IPR055275">
    <property type="entry name" value="Ferredox_Rdtase"/>
</dbReference>
<evidence type="ECO:0000313" key="12">
    <source>
        <dbReference type="EMBL" id="KAK6944949.1"/>
    </source>
</evidence>
<dbReference type="GO" id="GO:0005739">
    <property type="term" value="C:mitochondrion"/>
    <property type="evidence" value="ECO:0007669"/>
    <property type="project" value="UniProtKB-SubCell"/>
</dbReference>
<organism evidence="12 13">
    <name type="scientific">Dillenia turbinata</name>
    <dbReference type="NCBI Taxonomy" id="194707"/>
    <lineage>
        <taxon>Eukaryota</taxon>
        <taxon>Viridiplantae</taxon>
        <taxon>Streptophyta</taxon>
        <taxon>Embryophyta</taxon>
        <taxon>Tracheophyta</taxon>
        <taxon>Spermatophyta</taxon>
        <taxon>Magnoliopsida</taxon>
        <taxon>eudicotyledons</taxon>
        <taxon>Gunneridae</taxon>
        <taxon>Pentapetalae</taxon>
        <taxon>Dilleniales</taxon>
        <taxon>Dilleniaceae</taxon>
        <taxon>Dillenia</taxon>
    </lineage>
</organism>
<keyword evidence="4 8" id="KW-0274">FAD</keyword>
<dbReference type="Proteomes" id="UP001370490">
    <property type="component" value="Unassembled WGS sequence"/>
</dbReference>
<reference evidence="12 13" key="1">
    <citation type="submission" date="2023-12" db="EMBL/GenBank/DDBJ databases">
        <title>A high-quality genome assembly for Dillenia turbinata (Dilleniales).</title>
        <authorList>
            <person name="Chanderbali A."/>
        </authorList>
    </citation>
    <scope>NUCLEOTIDE SEQUENCE [LARGE SCALE GENOMIC DNA]</scope>
    <source>
        <strain evidence="12">LSX21</strain>
        <tissue evidence="12">Leaf</tissue>
    </source>
</reference>
<keyword evidence="6 8" id="KW-0560">Oxidoreductase</keyword>
<feature type="binding site" evidence="10">
    <location>
        <position position="229"/>
    </location>
    <ligand>
        <name>NADP(+)</name>
        <dbReference type="ChEBI" id="CHEBI:58349"/>
    </ligand>
</feature>
<feature type="binding site" evidence="9">
    <location>
        <position position="36"/>
    </location>
    <ligand>
        <name>FAD</name>
        <dbReference type="ChEBI" id="CHEBI:57692"/>
    </ligand>
</feature>
<feature type="binding site" evidence="9">
    <location>
        <position position="422"/>
    </location>
    <ligand>
        <name>FAD</name>
        <dbReference type="ChEBI" id="CHEBI:57692"/>
    </ligand>
</feature>
<dbReference type="SUPFAM" id="SSF51971">
    <property type="entry name" value="Nucleotide-binding domain"/>
    <property type="match status" value="1"/>
</dbReference>
<dbReference type="Gene3D" id="3.50.50.60">
    <property type="entry name" value="FAD/NAD(P)-binding domain"/>
    <property type="match status" value="1"/>
</dbReference>
<comment type="similarity">
    <text evidence="2 8">Belongs to the ferredoxin--NADP reductase type 1 family.</text>
</comment>
<evidence type="ECO:0000256" key="7">
    <source>
        <dbReference type="ARBA" id="ARBA00048933"/>
    </source>
</evidence>
<dbReference type="InterPro" id="IPR036188">
    <property type="entry name" value="FAD/NAD-bd_sf"/>
</dbReference>
<evidence type="ECO:0000256" key="6">
    <source>
        <dbReference type="ARBA" id="ARBA00023002"/>
    </source>
</evidence>
<feature type="binding site" evidence="10">
    <location>
        <begin position="217"/>
        <end position="218"/>
    </location>
    <ligand>
        <name>NADP(+)</name>
        <dbReference type="ChEBI" id="CHEBI:58349"/>
    </ligand>
</feature>
<comment type="caution">
    <text evidence="12">The sequence shown here is derived from an EMBL/GenBank/DDBJ whole genome shotgun (WGS) entry which is preliminary data.</text>
</comment>
<protein>
    <recommendedName>
        <fullName evidence="8">NADPH:adrenodoxin oxidoreductase, mitochondrial</fullName>
        <ecNumber evidence="8">1.18.1.6</ecNumber>
    </recommendedName>
</protein>
<comment type="catalytic activity">
    <reaction evidence="7 8">
        <text>2 reduced [adrenodoxin] + NADP(+) + H(+) = 2 oxidized [adrenodoxin] + NADPH</text>
        <dbReference type="Rhea" id="RHEA:42312"/>
        <dbReference type="Rhea" id="RHEA-COMP:9998"/>
        <dbReference type="Rhea" id="RHEA-COMP:9999"/>
        <dbReference type="ChEBI" id="CHEBI:15378"/>
        <dbReference type="ChEBI" id="CHEBI:33737"/>
        <dbReference type="ChEBI" id="CHEBI:33738"/>
        <dbReference type="ChEBI" id="CHEBI:57783"/>
        <dbReference type="ChEBI" id="CHEBI:58349"/>
        <dbReference type="EC" id="1.18.1.6"/>
    </reaction>
</comment>
<dbReference type="GO" id="GO:0016491">
    <property type="term" value="F:oxidoreductase activity"/>
    <property type="evidence" value="ECO:0007669"/>
    <property type="project" value="UniProtKB-KW"/>
</dbReference>
<keyword evidence="5 8" id="KW-0521">NADP</keyword>
<evidence type="ECO:0000256" key="10">
    <source>
        <dbReference type="PIRSR" id="PIRSR000362-2"/>
    </source>
</evidence>
<comment type="subcellular location">
    <subcellularLocation>
        <location evidence="8">Mitochondrion</location>
    </subcellularLocation>
</comment>
<evidence type="ECO:0000256" key="9">
    <source>
        <dbReference type="PIRSR" id="PIRSR000362-1"/>
    </source>
</evidence>
<dbReference type="PRINTS" id="PR00419">
    <property type="entry name" value="ADXRDTASE"/>
</dbReference>
<name>A0AAN8W2L2_9MAGN</name>
<dbReference type="InterPro" id="IPR023753">
    <property type="entry name" value="FAD/NAD-binding_dom"/>
</dbReference>
<keyword evidence="8" id="KW-0496">Mitochondrion</keyword>
<dbReference type="Pfam" id="PF07992">
    <property type="entry name" value="Pyr_redox_2"/>
    <property type="match status" value="1"/>
</dbReference>
<sequence length="518" mass="56801">MRQGVAFYLARNLFCRSFSSLSPHPLHVCVVGSGPAGFYSAEKILKAHQNARVDIIDRLPTPFGLVRSGVAPDHPETKIVINQFSRVALNDRCSFFGNVTLGSAVSLYELRELYHVVVLAYGAESDRNLGIPGEDLAGVYSAREFVWWYNGHPDCSHLSPDLKSSDTVVVLGQGNVALDVARVLLQQTTELAKTDIASHALAALEESSVRKVYLVGRRGPAQAACTAKELRELLDAIYFLRSAKRGSILEYPNDSQAKSNTGIKDLNVHIKEADLHTTPVDEEVLKNNRIQRRVYELLSKAALSGSSCPSSSQRELHFVFFRKPDHFIPSDDNNGHVAGVHFEKTVLQEVGDSGKQIAVGTGQFEDLRCGMVLKSIGYKSVPVDGLPFDGHKGIVPNIQGRVINNVSDGATQIEKGLYVVGWLKRGPTGIIATNLYCAEETVSSISEDLDQGVFASGIGSQKAGREGLLQLLDGRNCKYVPFSGWERIDCEEKRLGSLRNKPREKLTTWKDLLKVAAE</sequence>
<evidence type="ECO:0000259" key="11">
    <source>
        <dbReference type="Pfam" id="PF07992"/>
    </source>
</evidence>
<accession>A0AAN8W2L2</accession>
<evidence type="ECO:0000256" key="2">
    <source>
        <dbReference type="ARBA" id="ARBA00008312"/>
    </source>
</evidence>
<dbReference type="EMBL" id="JBAMMX010000003">
    <property type="protein sequence ID" value="KAK6944949.1"/>
    <property type="molecule type" value="Genomic_DNA"/>
</dbReference>
<dbReference type="PANTHER" id="PTHR48467">
    <property type="entry name" value="GLUTAMATE SYNTHASE 1 [NADH], CHLOROPLASTIC-LIKE"/>
    <property type="match status" value="1"/>
</dbReference>
<dbReference type="Gene3D" id="3.40.50.720">
    <property type="entry name" value="NAD(P)-binding Rossmann-like Domain"/>
    <property type="match status" value="1"/>
</dbReference>
<comment type="cofactor">
    <cofactor evidence="1 8 9">
        <name>FAD</name>
        <dbReference type="ChEBI" id="CHEBI:57692"/>
    </cofactor>
</comment>
<evidence type="ECO:0000256" key="3">
    <source>
        <dbReference type="ARBA" id="ARBA00022630"/>
    </source>
</evidence>
<keyword evidence="13" id="KW-1185">Reference proteome</keyword>
<feature type="binding site" evidence="10">
    <location>
        <begin position="173"/>
        <end position="176"/>
    </location>
    <ligand>
        <name>NADP(+)</name>
        <dbReference type="ChEBI" id="CHEBI:58349"/>
    </ligand>
</feature>
<feature type="binding site" evidence="9">
    <location>
        <position position="65"/>
    </location>
    <ligand>
        <name>FAD</name>
        <dbReference type="ChEBI" id="CHEBI:57692"/>
    </ligand>
</feature>
<feature type="binding site" evidence="10">
    <location>
        <position position="429"/>
    </location>
    <ligand>
        <name>NADP(+)</name>
        <dbReference type="ChEBI" id="CHEBI:58349"/>
    </ligand>
</feature>
<dbReference type="PANTHER" id="PTHR48467:SF1">
    <property type="entry name" value="GLUTAMATE SYNTHASE 1 [NADH], CHLOROPLASTIC-LIKE"/>
    <property type="match status" value="1"/>
</dbReference>
<evidence type="ECO:0000256" key="5">
    <source>
        <dbReference type="ARBA" id="ARBA00022857"/>
    </source>
</evidence>
<evidence type="ECO:0000256" key="8">
    <source>
        <dbReference type="PIRNR" id="PIRNR000362"/>
    </source>
</evidence>
<feature type="domain" description="FAD/NAD(P)-binding" evidence="11">
    <location>
        <begin position="27"/>
        <end position="190"/>
    </location>
</feature>
<dbReference type="AlphaFoldDB" id="A0AAN8W2L2"/>
<feature type="binding site" evidence="9">
    <location>
        <position position="101"/>
    </location>
    <ligand>
        <name>FAD</name>
        <dbReference type="ChEBI" id="CHEBI:57692"/>
    </ligand>
</feature>
<feature type="binding site" evidence="9">
    <location>
        <begin position="429"/>
        <end position="431"/>
    </location>
    <ligand>
        <name>FAD</name>
        <dbReference type="ChEBI" id="CHEBI:57692"/>
    </ligand>
</feature>
<evidence type="ECO:0000256" key="4">
    <source>
        <dbReference type="ARBA" id="ARBA00022827"/>
    </source>
</evidence>